<dbReference type="EMBL" id="JAWDGP010002177">
    <property type="protein sequence ID" value="KAK3785009.1"/>
    <property type="molecule type" value="Genomic_DNA"/>
</dbReference>
<accession>A0AAE1DVZ2</accession>
<comment type="caution">
    <text evidence="1">The sequence shown here is derived from an EMBL/GenBank/DDBJ whole genome shotgun (WGS) entry which is preliminary data.</text>
</comment>
<gene>
    <name evidence="1" type="ORF">RRG08_037961</name>
</gene>
<dbReference type="Proteomes" id="UP001283361">
    <property type="component" value="Unassembled WGS sequence"/>
</dbReference>
<dbReference type="AlphaFoldDB" id="A0AAE1DVZ2"/>
<proteinExistence type="predicted"/>
<evidence type="ECO:0000313" key="1">
    <source>
        <dbReference type="EMBL" id="KAK3785009.1"/>
    </source>
</evidence>
<organism evidence="1 2">
    <name type="scientific">Elysia crispata</name>
    <name type="common">lettuce slug</name>
    <dbReference type="NCBI Taxonomy" id="231223"/>
    <lineage>
        <taxon>Eukaryota</taxon>
        <taxon>Metazoa</taxon>
        <taxon>Spiralia</taxon>
        <taxon>Lophotrochozoa</taxon>
        <taxon>Mollusca</taxon>
        <taxon>Gastropoda</taxon>
        <taxon>Heterobranchia</taxon>
        <taxon>Euthyneura</taxon>
        <taxon>Panpulmonata</taxon>
        <taxon>Sacoglossa</taxon>
        <taxon>Placobranchoidea</taxon>
        <taxon>Plakobranchidae</taxon>
        <taxon>Elysia</taxon>
    </lineage>
</organism>
<reference evidence="1" key="1">
    <citation type="journal article" date="2023" name="G3 (Bethesda)">
        <title>A reference genome for the long-term kleptoplast-retaining sea slug Elysia crispata morphotype clarki.</title>
        <authorList>
            <person name="Eastman K.E."/>
            <person name="Pendleton A.L."/>
            <person name="Shaikh M.A."/>
            <person name="Suttiyut T."/>
            <person name="Ogas R."/>
            <person name="Tomko P."/>
            <person name="Gavelis G."/>
            <person name="Widhalm J.R."/>
            <person name="Wisecaver J.H."/>
        </authorList>
    </citation>
    <scope>NUCLEOTIDE SEQUENCE</scope>
    <source>
        <strain evidence="1">ECLA1</strain>
    </source>
</reference>
<protein>
    <submittedName>
        <fullName evidence="1">Uncharacterized protein</fullName>
    </submittedName>
</protein>
<name>A0AAE1DVZ2_9GAST</name>
<evidence type="ECO:0000313" key="2">
    <source>
        <dbReference type="Proteomes" id="UP001283361"/>
    </source>
</evidence>
<keyword evidence="2" id="KW-1185">Reference proteome</keyword>
<sequence length="140" mass="15127">MMNPYPLYLPRIPASLAVSVVWADLPQLLTAPACLSLPACPSATSGALGKPIQPRGSSGRHQAQLGGIRQEICGLFPTAHQHKLIASCIPVSLETRSQEVQPRKRKSFNYPGLLLAQQQLLLIFACTDFSLPQPSELSGR</sequence>